<feature type="chain" id="PRO_5036409256" evidence="1">
    <location>
        <begin position="18"/>
        <end position="170"/>
    </location>
</feature>
<organism evidence="2 5">
    <name type="scientific">Adineta steineri</name>
    <dbReference type="NCBI Taxonomy" id="433720"/>
    <lineage>
        <taxon>Eukaryota</taxon>
        <taxon>Metazoa</taxon>
        <taxon>Spiralia</taxon>
        <taxon>Gnathifera</taxon>
        <taxon>Rotifera</taxon>
        <taxon>Eurotatoria</taxon>
        <taxon>Bdelloidea</taxon>
        <taxon>Adinetida</taxon>
        <taxon>Adinetidae</taxon>
        <taxon>Adineta</taxon>
    </lineage>
</organism>
<dbReference type="Proteomes" id="UP000663832">
    <property type="component" value="Unassembled WGS sequence"/>
</dbReference>
<evidence type="ECO:0000256" key="1">
    <source>
        <dbReference type="SAM" id="SignalP"/>
    </source>
</evidence>
<keyword evidence="1" id="KW-0732">Signal</keyword>
<evidence type="ECO:0000313" key="4">
    <source>
        <dbReference type="Proteomes" id="UP000663832"/>
    </source>
</evidence>
<evidence type="ECO:0000313" key="3">
    <source>
        <dbReference type="EMBL" id="CAF0922077.1"/>
    </source>
</evidence>
<keyword evidence="4" id="KW-1185">Reference proteome</keyword>
<comment type="caution">
    <text evidence="2">The sequence shown here is derived from an EMBL/GenBank/DDBJ whole genome shotgun (WGS) entry which is preliminary data.</text>
</comment>
<gene>
    <name evidence="2" type="ORF">BJG266_LOCUS4182</name>
    <name evidence="3" type="ORF">QVE165_LOCUS10600</name>
</gene>
<dbReference type="Proteomes" id="UP000663877">
    <property type="component" value="Unassembled WGS sequence"/>
</dbReference>
<proteinExistence type="predicted"/>
<dbReference type="EMBL" id="CAJNOM010000050">
    <property type="protein sequence ID" value="CAF0922077.1"/>
    <property type="molecule type" value="Genomic_DNA"/>
</dbReference>
<feature type="signal peptide" evidence="1">
    <location>
        <begin position="1"/>
        <end position="17"/>
    </location>
</feature>
<dbReference type="AlphaFoldDB" id="A0A813RJN8"/>
<protein>
    <submittedName>
        <fullName evidence="2">Uncharacterized protein</fullName>
    </submittedName>
</protein>
<name>A0A813RJN8_9BILA</name>
<accession>A0A813RJN8</accession>
<dbReference type="EMBL" id="CAJNOI010000010">
    <property type="protein sequence ID" value="CAF0782017.1"/>
    <property type="molecule type" value="Genomic_DNA"/>
</dbReference>
<evidence type="ECO:0000313" key="5">
    <source>
        <dbReference type="Proteomes" id="UP000663877"/>
    </source>
</evidence>
<dbReference type="OrthoDB" id="10026375at2759"/>
<reference evidence="2" key="1">
    <citation type="submission" date="2021-02" db="EMBL/GenBank/DDBJ databases">
        <authorList>
            <person name="Nowell W R."/>
        </authorList>
    </citation>
    <scope>NUCLEOTIDE SEQUENCE</scope>
</reference>
<evidence type="ECO:0000313" key="2">
    <source>
        <dbReference type="EMBL" id="CAF0782017.1"/>
    </source>
</evidence>
<sequence length="170" mass="18784">MKPPIFLLIVIPRYVFAIVNVIIDVRSTCESTVDCLSYNDANTVCYRGHCVPCRNSSESCSNSAHCCSGSRCYRHQCTPLYKTGQTCHLHRECFNTDDFCVNQICTRCTPLYSSCSTDPSSTPCCIGNGICRFGICQPTQTYSKSCLNTFDCSDELVCLSGICQDPLEGC</sequence>